<dbReference type="STRING" id="75922.BST47_11460"/>
<dbReference type="eggNOG" id="COG1309">
    <property type="taxonomic scope" value="Bacteria"/>
</dbReference>
<reference evidence="1 2" key="1">
    <citation type="submission" date="2017-02" db="EMBL/GenBank/DDBJ databases">
        <title>The new phylogeny of genus Mycobacterium.</title>
        <authorList>
            <person name="Tortoli E."/>
            <person name="Trovato A."/>
            <person name="Cirillo D.M."/>
        </authorList>
    </citation>
    <scope>NUCLEOTIDE SEQUENCE [LARGE SCALE GENOMIC DNA]</scope>
    <source>
        <strain evidence="1 2">DSM 44338</strain>
    </source>
</reference>
<dbReference type="Proteomes" id="UP000192411">
    <property type="component" value="Unassembled WGS sequence"/>
</dbReference>
<dbReference type="AlphaFoldDB" id="A0A1X0JSA6"/>
<accession>A0A1X0JSA6</accession>
<dbReference type="InterPro" id="IPR009057">
    <property type="entry name" value="Homeodomain-like_sf"/>
</dbReference>
<dbReference type="Gene3D" id="1.10.357.10">
    <property type="entry name" value="Tetracycline Repressor, domain 2"/>
    <property type="match status" value="1"/>
</dbReference>
<dbReference type="RefSeq" id="WP_083125669.1">
    <property type="nucleotide sequence ID" value="NZ_MVIM01000005.1"/>
</dbReference>
<sequence length="211" mass="23151">MPPDASKTRAGLLDAAARAFAHDGVFNASLIDITRQAGQRNRAALRYHFGSRDGVLCAVIERHAEFLARREGELLEVARRRAGLESVIEALVRPAAELADSGWRGRCCLLIIAELTGEDRAQYSAELQAVLASTGGDDVFALLTERTGHLTDELRTERFSLMVMFILRAIADRARLLERRARHSRPQLEHEPFVANLVAMAAAALAAPTAR</sequence>
<keyword evidence="2" id="KW-1185">Reference proteome</keyword>
<dbReference type="SUPFAM" id="SSF46689">
    <property type="entry name" value="Homeodomain-like"/>
    <property type="match status" value="1"/>
</dbReference>
<proteinExistence type="predicted"/>
<organism evidence="1 2">
    <name type="scientific">Mycolicibacterium tusciae</name>
    <dbReference type="NCBI Taxonomy" id="75922"/>
    <lineage>
        <taxon>Bacteria</taxon>
        <taxon>Bacillati</taxon>
        <taxon>Actinomycetota</taxon>
        <taxon>Actinomycetes</taxon>
        <taxon>Mycobacteriales</taxon>
        <taxon>Mycobacteriaceae</taxon>
        <taxon>Mycolicibacterium</taxon>
    </lineage>
</organism>
<evidence type="ECO:0000313" key="2">
    <source>
        <dbReference type="Proteomes" id="UP000192411"/>
    </source>
</evidence>
<dbReference type="OrthoDB" id="2356263at2"/>
<protein>
    <submittedName>
        <fullName evidence="1">TetR family transcriptional regulator</fullName>
    </submittedName>
</protein>
<comment type="caution">
    <text evidence="1">The sequence shown here is derived from an EMBL/GenBank/DDBJ whole genome shotgun (WGS) entry which is preliminary data.</text>
</comment>
<name>A0A1X0JSA6_9MYCO</name>
<dbReference type="EMBL" id="MVIM01000005">
    <property type="protein sequence ID" value="ORB65580.1"/>
    <property type="molecule type" value="Genomic_DNA"/>
</dbReference>
<evidence type="ECO:0000313" key="1">
    <source>
        <dbReference type="EMBL" id="ORB65580.1"/>
    </source>
</evidence>
<gene>
    <name evidence="1" type="ORF">BST47_11460</name>
</gene>